<keyword evidence="3 6" id="KW-0863">Zinc-finger</keyword>
<evidence type="ECO:0000259" key="8">
    <source>
        <dbReference type="PROSITE" id="PS50157"/>
    </source>
</evidence>
<dbReference type="PANTHER" id="PTHR23215:SF0">
    <property type="entry name" value="BUB3-INTERACTING AND GLEBS MOTIF-CONTAINING PROTEIN ZNF207"/>
    <property type="match status" value="1"/>
</dbReference>
<dbReference type="GO" id="GO:0003677">
    <property type="term" value="F:DNA binding"/>
    <property type="evidence" value="ECO:0007669"/>
    <property type="project" value="InterPro"/>
</dbReference>
<evidence type="ECO:0000256" key="3">
    <source>
        <dbReference type="ARBA" id="ARBA00022771"/>
    </source>
</evidence>
<evidence type="ECO:0000256" key="2">
    <source>
        <dbReference type="ARBA" id="ARBA00022723"/>
    </source>
</evidence>
<evidence type="ECO:0000259" key="9">
    <source>
        <dbReference type="PROSITE" id="PS50808"/>
    </source>
</evidence>
<evidence type="ECO:0000256" key="4">
    <source>
        <dbReference type="ARBA" id="ARBA00022833"/>
    </source>
</evidence>
<protein>
    <recommendedName>
        <fullName evidence="12">C2H2-type domain-containing protein</fullName>
    </recommendedName>
</protein>
<evidence type="ECO:0000256" key="5">
    <source>
        <dbReference type="ARBA" id="ARBA00023242"/>
    </source>
</evidence>
<dbReference type="Gene3D" id="3.30.160.60">
    <property type="entry name" value="Classic Zinc Finger"/>
    <property type="match status" value="1"/>
</dbReference>
<evidence type="ECO:0000256" key="1">
    <source>
        <dbReference type="ARBA" id="ARBA00004123"/>
    </source>
</evidence>
<evidence type="ECO:0008006" key="12">
    <source>
        <dbReference type="Google" id="ProtNLM"/>
    </source>
</evidence>
<dbReference type="FunFam" id="3.30.160.60:FF:000354">
    <property type="entry name" value="C2H2 finger domain-containing protein"/>
    <property type="match status" value="1"/>
</dbReference>
<keyword evidence="2" id="KW-0479">Metal-binding</keyword>
<feature type="domain" description="BED-type" evidence="9">
    <location>
        <begin position="13"/>
        <end position="72"/>
    </location>
</feature>
<feature type="compositionally biased region" description="Polar residues" evidence="7">
    <location>
        <begin position="117"/>
        <end position="128"/>
    </location>
</feature>
<evidence type="ECO:0000313" key="10">
    <source>
        <dbReference type="EMBL" id="KAJ8096718.1"/>
    </source>
</evidence>
<keyword evidence="5" id="KW-0539">Nucleus</keyword>
<name>A0AAD7QK47_9ASCO</name>
<dbReference type="InterPro" id="IPR003656">
    <property type="entry name" value="Znf_BED"/>
</dbReference>
<evidence type="ECO:0000256" key="7">
    <source>
        <dbReference type="SAM" id="MobiDB-lite"/>
    </source>
</evidence>
<dbReference type="PROSITE" id="PS50157">
    <property type="entry name" value="ZINC_FINGER_C2H2_2"/>
    <property type="match status" value="1"/>
</dbReference>
<dbReference type="InterPro" id="IPR036236">
    <property type="entry name" value="Znf_C2H2_sf"/>
</dbReference>
<feature type="domain" description="C2H2-type" evidence="8">
    <location>
        <begin position="42"/>
        <end position="65"/>
    </location>
</feature>
<dbReference type="AlphaFoldDB" id="A0AAD7QK47"/>
<feature type="compositionally biased region" description="Low complexity" evidence="7">
    <location>
        <begin position="176"/>
        <end position="206"/>
    </location>
</feature>
<proteinExistence type="predicted"/>
<keyword evidence="11" id="KW-1185">Reference proteome</keyword>
<dbReference type="GO" id="GO:0008270">
    <property type="term" value="F:zinc ion binding"/>
    <property type="evidence" value="ECO:0007669"/>
    <property type="project" value="UniProtKB-KW"/>
</dbReference>
<dbReference type="CDD" id="cd20908">
    <property type="entry name" value="SUF4-like"/>
    <property type="match status" value="1"/>
</dbReference>
<feature type="region of interest" description="Disordered" evidence="7">
    <location>
        <begin position="117"/>
        <end position="140"/>
    </location>
</feature>
<comment type="caution">
    <text evidence="10">The sequence shown here is derived from an EMBL/GenBank/DDBJ whole genome shotgun (WGS) entry which is preliminary data.</text>
</comment>
<dbReference type="SMART" id="SM00355">
    <property type="entry name" value="ZnF_C2H2"/>
    <property type="match status" value="2"/>
</dbReference>
<accession>A0AAD7QK47</accession>
<dbReference type="EMBL" id="JARPMG010000013">
    <property type="protein sequence ID" value="KAJ8096718.1"/>
    <property type="molecule type" value="Genomic_DNA"/>
</dbReference>
<dbReference type="PROSITE" id="PS00028">
    <property type="entry name" value="ZINC_FINGER_C2H2_1"/>
    <property type="match status" value="1"/>
</dbReference>
<keyword evidence="4" id="KW-0862">Zinc</keyword>
<organism evidence="10 11">
    <name type="scientific">Lipomyces tetrasporus</name>
    <dbReference type="NCBI Taxonomy" id="54092"/>
    <lineage>
        <taxon>Eukaryota</taxon>
        <taxon>Fungi</taxon>
        <taxon>Dikarya</taxon>
        <taxon>Ascomycota</taxon>
        <taxon>Saccharomycotina</taxon>
        <taxon>Lipomycetes</taxon>
        <taxon>Lipomycetales</taxon>
        <taxon>Lipomycetaceae</taxon>
        <taxon>Lipomyces</taxon>
    </lineage>
</organism>
<feature type="region of interest" description="Disordered" evidence="7">
    <location>
        <begin position="152"/>
        <end position="210"/>
    </location>
</feature>
<dbReference type="GO" id="GO:0005634">
    <property type="term" value="C:nucleus"/>
    <property type="evidence" value="ECO:0007669"/>
    <property type="project" value="UniProtKB-SubCell"/>
</dbReference>
<evidence type="ECO:0000256" key="6">
    <source>
        <dbReference type="PROSITE-ProRule" id="PRU00042"/>
    </source>
</evidence>
<dbReference type="InterPro" id="IPR013087">
    <property type="entry name" value="Znf_C2H2_type"/>
</dbReference>
<dbReference type="RefSeq" id="XP_056040168.1">
    <property type="nucleotide sequence ID" value="XM_056191019.1"/>
</dbReference>
<dbReference type="SUPFAM" id="SSF57667">
    <property type="entry name" value="beta-beta-alpha zinc fingers"/>
    <property type="match status" value="1"/>
</dbReference>
<dbReference type="PROSITE" id="PS50808">
    <property type="entry name" value="ZF_BED"/>
    <property type="match status" value="1"/>
</dbReference>
<comment type="subcellular location">
    <subcellularLocation>
        <location evidence="1">Nucleus</location>
    </subcellularLocation>
</comment>
<feature type="region of interest" description="Disordered" evidence="7">
    <location>
        <begin position="231"/>
        <end position="285"/>
    </location>
</feature>
<gene>
    <name evidence="10" type="ORF">POJ06DRAFT_43072</name>
</gene>
<sequence length="285" mass="29720">MGKKKSTTAALQELLERPWCYYCERDFDDLKVLISHQRAQHFKCDRCNKRLNTAGGLVIHVQQVHKETITTVFNSMKGRERADIEIFGLEGIPEEAVQAHEVKIREKFSIPDSITSYTSSPAVSTARPSLSPPPAKKQKVTAINREEIQARLAAHRAAKQAATEGKSSVSPPPPNTTSSASPTATAGTTVSSATVPPVVSSRVPGAPGLPPITGGVAPSVIRPSVTVSPVVSGAVSPGPSPPFLGVPPVATGAYPLPPPPPFMGTAPGLKGNPSVPGAPGTAPSK</sequence>
<dbReference type="Proteomes" id="UP001217417">
    <property type="component" value="Unassembled WGS sequence"/>
</dbReference>
<dbReference type="PANTHER" id="PTHR23215">
    <property type="entry name" value="ZINC FINGER PROTEIN 207"/>
    <property type="match status" value="1"/>
</dbReference>
<evidence type="ECO:0000313" key="11">
    <source>
        <dbReference type="Proteomes" id="UP001217417"/>
    </source>
</evidence>
<dbReference type="GeneID" id="80886185"/>
<reference evidence="10" key="1">
    <citation type="submission" date="2023-03" db="EMBL/GenBank/DDBJ databases">
        <title>Near-Complete genome sequence of Lipomyces tetrasporous NRRL Y-64009, an oleaginous yeast capable of growing on lignocellulosic hydrolysates.</title>
        <authorList>
            <consortium name="Lawrence Berkeley National Laboratory"/>
            <person name="Jagtap S.S."/>
            <person name="Liu J.-J."/>
            <person name="Walukiewicz H.E."/>
            <person name="Pangilinan J."/>
            <person name="Lipzen A."/>
            <person name="Ahrendt S."/>
            <person name="Koriabine M."/>
            <person name="Cobaugh K."/>
            <person name="Salamov A."/>
            <person name="Yoshinaga Y."/>
            <person name="Ng V."/>
            <person name="Daum C."/>
            <person name="Grigoriev I.V."/>
            <person name="Slininger P.J."/>
            <person name="Dien B.S."/>
            <person name="Jin Y.-S."/>
            <person name="Rao C.V."/>
        </authorList>
    </citation>
    <scope>NUCLEOTIDE SEQUENCE</scope>
    <source>
        <strain evidence="10">NRRL Y-64009</strain>
    </source>
</reference>